<dbReference type="Gene3D" id="3.30.420.40">
    <property type="match status" value="2"/>
</dbReference>
<dbReference type="CDD" id="cd24099">
    <property type="entry name" value="ASKHA_NBD_NovN-like_N"/>
    <property type="match status" value="1"/>
</dbReference>
<dbReference type="Pfam" id="PF02543">
    <property type="entry name" value="Carbam_trans_N"/>
    <property type="match status" value="1"/>
</dbReference>
<evidence type="ECO:0000259" key="2">
    <source>
        <dbReference type="Pfam" id="PF02543"/>
    </source>
</evidence>
<dbReference type="EC" id="2.1.3.-" evidence="4"/>
<dbReference type="Gene3D" id="3.90.870.20">
    <property type="entry name" value="Carbamoyltransferase, C-terminal domain"/>
    <property type="match status" value="1"/>
</dbReference>
<dbReference type="RefSeq" id="WP_104986759.1">
    <property type="nucleotide sequence ID" value="NZ_CP012673.1"/>
</dbReference>
<dbReference type="EMBL" id="CP012673">
    <property type="protein sequence ID" value="AUX48980.1"/>
    <property type="molecule type" value="Genomic_DNA"/>
</dbReference>
<name>A0A2L0FBL7_SORCE</name>
<keyword evidence="4" id="KW-0808">Transferase</keyword>
<dbReference type="Proteomes" id="UP000238348">
    <property type="component" value="Chromosome"/>
</dbReference>
<dbReference type="InterPro" id="IPR051338">
    <property type="entry name" value="NodU/CmcH_Carbamoyltrnsfr"/>
</dbReference>
<dbReference type="Pfam" id="PF16861">
    <property type="entry name" value="Carbam_trans_C"/>
    <property type="match status" value="1"/>
</dbReference>
<protein>
    <submittedName>
        <fullName evidence="4">Carbamoyltransferase</fullName>
        <ecNumber evidence="4">2.1.3.-</ecNumber>
    </submittedName>
</protein>
<dbReference type="OrthoDB" id="9780777at2"/>
<dbReference type="InterPro" id="IPR031730">
    <property type="entry name" value="Carbam_trans_C"/>
</dbReference>
<evidence type="ECO:0000313" key="5">
    <source>
        <dbReference type="Proteomes" id="UP000238348"/>
    </source>
</evidence>
<dbReference type="InterPro" id="IPR038152">
    <property type="entry name" value="Carbam_trans_C_sf"/>
</dbReference>
<evidence type="ECO:0000313" key="4">
    <source>
        <dbReference type="EMBL" id="AUX48980.1"/>
    </source>
</evidence>
<evidence type="ECO:0000259" key="3">
    <source>
        <dbReference type="Pfam" id="PF16861"/>
    </source>
</evidence>
<dbReference type="GO" id="GO:0016740">
    <property type="term" value="F:transferase activity"/>
    <property type="evidence" value="ECO:0007669"/>
    <property type="project" value="UniProtKB-KW"/>
</dbReference>
<dbReference type="PANTHER" id="PTHR34847:SF1">
    <property type="entry name" value="NODULATION PROTEIN U"/>
    <property type="match status" value="1"/>
</dbReference>
<dbReference type="PANTHER" id="PTHR34847">
    <property type="entry name" value="NODULATION PROTEIN U"/>
    <property type="match status" value="1"/>
</dbReference>
<reference evidence="4 5" key="1">
    <citation type="submission" date="2015-09" db="EMBL/GenBank/DDBJ databases">
        <title>Sorangium comparison.</title>
        <authorList>
            <person name="Zaburannyi N."/>
            <person name="Bunk B."/>
            <person name="Overmann J."/>
            <person name="Mueller R."/>
        </authorList>
    </citation>
    <scope>NUCLEOTIDE SEQUENCE [LARGE SCALE GENOMIC DNA]</scope>
    <source>
        <strain evidence="4 5">So ce26</strain>
    </source>
</reference>
<proteinExistence type="inferred from homology"/>
<gene>
    <name evidence="4" type="ORF">SOCE26_105250</name>
</gene>
<dbReference type="AlphaFoldDB" id="A0A2L0FBL7"/>
<accession>A0A2L0FBL7</accession>
<evidence type="ECO:0000256" key="1">
    <source>
        <dbReference type="ARBA" id="ARBA00006129"/>
    </source>
</evidence>
<dbReference type="SUPFAM" id="SSF53067">
    <property type="entry name" value="Actin-like ATPase domain"/>
    <property type="match status" value="1"/>
</dbReference>
<organism evidence="4 5">
    <name type="scientific">Sorangium cellulosum</name>
    <name type="common">Polyangium cellulosum</name>
    <dbReference type="NCBI Taxonomy" id="56"/>
    <lineage>
        <taxon>Bacteria</taxon>
        <taxon>Pseudomonadati</taxon>
        <taxon>Myxococcota</taxon>
        <taxon>Polyangia</taxon>
        <taxon>Polyangiales</taxon>
        <taxon>Polyangiaceae</taxon>
        <taxon>Sorangium</taxon>
    </lineage>
</organism>
<dbReference type="InterPro" id="IPR003696">
    <property type="entry name" value="Carbtransf_dom"/>
</dbReference>
<dbReference type="InterPro" id="IPR043129">
    <property type="entry name" value="ATPase_NBD"/>
</dbReference>
<sequence length="660" mass="72286">MRILGISGGYEPDHQGYPRPAFDDITAHDGAAVLLEEGEVVAAIEQERLSRLKHSNKAPLQALRFCVEGQGLGAHDIDRFCFYISEPFCDDQLKRGFLPFGPEVRTARDVMRRLLRAELGADVDPGRIRFVKHHTAHAASALFGSGYDESLVLTLDGCGDGESGSISVGSGGKLEPLRDIPEGDSLGRFYVQTIRFLGYGMFDEYKVMGLAPYGDPSRHRALFQAMYTLLPEGAWAIHFDRIFDLYGVLLPRAPQAPITQVHKDVAASLQEALETIVFHCLRYYRRETGQENLCFSGGVAHNCTMNGKILRSGLFKRVFVQPAAHDAGCALGAAMAVHMQEAPGRRPPVLQHLYWGRSIGERDEVREALGAWRDLVEVEELADAPRTAAERIAAGDVIGWAQGRSEFGPRALGNRSIVADPRPAQNKDLINAMVKKREEFRPFAPSVIEEAAHEYFDLGGAEAMPFMIFTVPVLEGRRQLLGAVTHVNGTARVHTVSLRTNERFWSLIRAFGDITGVPVVLNTSFNNHAEPIVDSVDDCVTCFLTTQLSCLVVGDYLVRKKAVPLSAYAALVPALPAFVKLRSLRGRTPAGYETQRALVTTYNEATYAVSAGAFEVLSRADGRARLGDLLGAAADGEATITELIELWSQRVVRLSPATSA</sequence>
<feature type="domain" description="Carbamoyltransferase C-terminal" evidence="3">
    <location>
        <begin position="389"/>
        <end position="560"/>
    </location>
</feature>
<comment type="similarity">
    <text evidence="1">Belongs to the NodU/CmcH family.</text>
</comment>
<feature type="domain" description="Carbamoyltransferase" evidence="2">
    <location>
        <begin position="27"/>
        <end position="335"/>
    </location>
</feature>